<gene>
    <name evidence="1" type="ORF">M441DRAFT_414915</name>
</gene>
<protein>
    <submittedName>
        <fullName evidence="1">Uncharacterized protein</fullName>
    </submittedName>
</protein>
<dbReference type="Proteomes" id="UP000240493">
    <property type="component" value="Unassembled WGS sequence"/>
</dbReference>
<accession>A0A2T3Z7X9</accession>
<evidence type="ECO:0000313" key="2">
    <source>
        <dbReference type="Proteomes" id="UP000240493"/>
    </source>
</evidence>
<proteinExistence type="predicted"/>
<sequence length="83" mass="9303">MKNQISGGDCAAWRAATCDGLLGYIMSGLEAFWFAFGLSSQHHKATTQSTGDYLSTQSCFIVFEYLYLLTFTECNIIKTRNRT</sequence>
<keyword evidence="2" id="KW-1185">Reference proteome</keyword>
<organism evidence="1 2">
    <name type="scientific">Trichoderma asperellum (strain ATCC 204424 / CBS 433.97 / NBRC 101777)</name>
    <dbReference type="NCBI Taxonomy" id="1042311"/>
    <lineage>
        <taxon>Eukaryota</taxon>
        <taxon>Fungi</taxon>
        <taxon>Dikarya</taxon>
        <taxon>Ascomycota</taxon>
        <taxon>Pezizomycotina</taxon>
        <taxon>Sordariomycetes</taxon>
        <taxon>Hypocreomycetidae</taxon>
        <taxon>Hypocreales</taxon>
        <taxon>Hypocreaceae</taxon>
        <taxon>Trichoderma</taxon>
    </lineage>
</organism>
<dbReference type="AlphaFoldDB" id="A0A2T3Z7X9"/>
<dbReference type="EMBL" id="KZ679262">
    <property type="protein sequence ID" value="PTB40923.1"/>
    <property type="molecule type" value="Genomic_DNA"/>
</dbReference>
<name>A0A2T3Z7X9_TRIA4</name>
<evidence type="ECO:0000313" key="1">
    <source>
        <dbReference type="EMBL" id="PTB40923.1"/>
    </source>
</evidence>
<reference evidence="1 2" key="1">
    <citation type="submission" date="2016-07" db="EMBL/GenBank/DDBJ databases">
        <title>Multiple horizontal gene transfer events from other fungi enriched the ability of initially mycotrophic Trichoderma (Ascomycota) to feed on dead plant biomass.</title>
        <authorList>
            <consortium name="DOE Joint Genome Institute"/>
            <person name="Aerts A."/>
            <person name="Atanasova L."/>
            <person name="Chenthamara K."/>
            <person name="Zhang J."/>
            <person name="Grujic M."/>
            <person name="Henrissat B."/>
            <person name="Kuo A."/>
            <person name="Salamov A."/>
            <person name="Lipzen A."/>
            <person name="Labutti K."/>
            <person name="Barry K."/>
            <person name="Miao Y."/>
            <person name="Rahimi M.J."/>
            <person name="Shen Q."/>
            <person name="Grigoriev I.V."/>
            <person name="Kubicek C.P."/>
            <person name="Druzhinina I.S."/>
        </authorList>
    </citation>
    <scope>NUCLEOTIDE SEQUENCE [LARGE SCALE GENOMIC DNA]</scope>
    <source>
        <strain evidence="1 2">CBS 433.97</strain>
    </source>
</reference>